<dbReference type="Gramene" id="ONIVA03G43710.1">
    <property type="protein sequence ID" value="ONIVA03G43710.1"/>
    <property type="gene ID" value="ONIVA03G43710"/>
</dbReference>
<protein>
    <submittedName>
        <fullName evidence="2">Uncharacterized protein</fullName>
    </submittedName>
</protein>
<evidence type="ECO:0000313" key="3">
    <source>
        <dbReference type="Proteomes" id="UP000006591"/>
    </source>
</evidence>
<accession>A0A0E0GWS3</accession>
<proteinExistence type="predicted"/>
<evidence type="ECO:0000256" key="1">
    <source>
        <dbReference type="SAM" id="MobiDB-lite"/>
    </source>
</evidence>
<name>A0A0E0GWS3_ORYNI</name>
<reference evidence="2" key="1">
    <citation type="submission" date="2015-04" db="UniProtKB">
        <authorList>
            <consortium name="EnsemblPlants"/>
        </authorList>
    </citation>
    <scope>IDENTIFICATION</scope>
    <source>
        <strain evidence="2">SL10</strain>
    </source>
</reference>
<sequence length="441" mass="47002">MADGTGPASSFCSSSSSRRFLSLPIASGISPEKRLDWRLNVCSPTRLSISGGITPDMRLPARFSTSSCGERRTTERGITPANLLPSRSISAKALQLVRLSTNSQPPPASSVAVSWLFDSSSDSGQSVPISPGTCPAKLLFARLRATSAVAFDSDAGIGPARRLPPRKRYWRFGVRAPASPGSSPRNAFSASARPRSDVMLKNPTGISPARLFCDKANMPSAGRRDKPSGMEPSRRFWSSSSRKIFVRFASDGGMRPESELWLSRSTARLGSAPSHRGTPPTRLLLLRYATARAVQLRSASGISPANALSQRLRYRIRRSRPRPPGMLPEKALEVRLSTTSRVRLATAGESSPARRPMDTSSDVTRPAVQFTPGHRQKCTVSFHDRSTPVGSDVTPALNAISASLSSLSAAAVAAANGKSNSNNTGATPTGIAMLAICKFVV</sequence>
<dbReference type="HOGENOM" id="CLU_621720_0_0_1"/>
<dbReference type="Proteomes" id="UP000006591">
    <property type="component" value="Chromosome 3"/>
</dbReference>
<evidence type="ECO:0000313" key="2">
    <source>
        <dbReference type="EnsemblPlants" id="ONIVA03G43710.1"/>
    </source>
</evidence>
<organism evidence="2">
    <name type="scientific">Oryza nivara</name>
    <name type="common">Indian wild rice</name>
    <name type="synonym">Oryza sativa f. spontanea</name>
    <dbReference type="NCBI Taxonomy" id="4536"/>
    <lineage>
        <taxon>Eukaryota</taxon>
        <taxon>Viridiplantae</taxon>
        <taxon>Streptophyta</taxon>
        <taxon>Embryophyta</taxon>
        <taxon>Tracheophyta</taxon>
        <taxon>Spermatophyta</taxon>
        <taxon>Magnoliopsida</taxon>
        <taxon>Liliopsida</taxon>
        <taxon>Poales</taxon>
        <taxon>Poaceae</taxon>
        <taxon>BOP clade</taxon>
        <taxon>Oryzoideae</taxon>
        <taxon>Oryzeae</taxon>
        <taxon>Oryzinae</taxon>
        <taxon>Oryza</taxon>
    </lineage>
</organism>
<dbReference type="AlphaFoldDB" id="A0A0E0GWS3"/>
<feature type="region of interest" description="Disordered" evidence="1">
    <location>
        <begin position="344"/>
        <end position="364"/>
    </location>
</feature>
<keyword evidence="3" id="KW-1185">Reference proteome</keyword>
<reference evidence="2" key="2">
    <citation type="submission" date="2018-04" db="EMBL/GenBank/DDBJ databases">
        <title>OnivRS2 (Oryza nivara Reference Sequence Version 2).</title>
        <authorList>
            <person name="Zhang J."/>
            <person name="Kudrna D."/>
            <person name="Lee S."/>
            <person name="Talag J."/>
            <person name="Rajasekar S."/>
            <person name="Welchert J."/>
            <person name="Hsing Y.-I."/>
            <person name="Wing R.A."/>
        </authorList>
    </citation>
    <scope>NUCLEOTIDE SEQUENCE [LARGE SCALE GENOMIC DNA]</scope>
    <source>
        <strain evidence="2">SL10</strain>
    </source>
</reference>
<dbReference type="EnsemblPlants" id="ONIVA03G43710.1">
    <property type="protein sequence ID" value="ONIVA03G43710.1"/>
    <property type="gene ID" value="ONIVA03G43710"/>
</dbReference>